<comment type="caution">
    <text evidence="3">The sequence shown here is derived from an EMBL/GenBank/DDBJ whole genome shotgun (WGS) entry which is preliminary data.</text>
</comment>
<reference evidence="3 4" key="1">
    <citation type="submission" date="2017-12" db="EMBL/GenBank/DDBJ databases">
        <title>Sequencing, de novo assembly and annotation of complete genome of a new Thraustochytrid species, strain FCC1311.</title>
        <authorList>
            <person name="Sedici K."/>
            <person name="Godart F."/>
            <person name="Aiese Cigliano R."/>
            <person name="Sanseverino W."/>
            <person name="Barakat M."/>
            <person name="Ortet P."/>
            <person name="Marechal E."/>
            <person name="Cagnac O."/>
            <person name="Amato A."/>
        </authorList>
    </citation>
    <scope>NUCLEOTIDE SEQUENCE [LARGE SCALE GENOMIC DNA]</scope>
</reference>
<keyword evidence="4" id="KW-1185">Reference proteome</keyword>
<keyword evidence="2" id="KW-1133">Transmembrane helix</keyword>
<evidence type="ECO:0000313" key="3">
    <source>
        <dbReference type="EMBL" id="GBG31245.1"/>
    </source>
</evidence>
<dbReference type="EMBL" id="BEYU01000094">
    <property type="protein sequence ID" value="GBG31245.1"/>
    <property type="molecule type" value="Genomic_DNA"/>
</dbReference>
<keyword evidence="2" id="KW-0472">Membrane</keyword>
<feature type="compositionally biased region" description="Polar residues" evidence="1">
    <location>
        <begin position="137"/>
        <end position="152"/>
    </location>
</feature>
<dbReference type="Proteomes" id="UP000241890">
    <property type="component" value="Unassembled WGS sequence"/>
</dbReference>
<feature type="region of interest" description="Disordered" evidence="1">
    <location>
        <begin position="124"/>
        <end position="152"/>
    </location>
</feature>
<keyword evidence="2" id="KW-0812">Transmembrane</keyword>
<protein>
    <submittedName>
        <fullName evidence="3">Uncharacterized protein</fullName>
    </submittedName>
</protein>
<evidence type="ECO:0000256" key="1">
    <source>
        <dbReference type="SAM" id="MobiDB-lite"/>
    </source>
</evidence>
<evidence type="ECO:0000256" key="2">
    <source>
        <dbReference type="SAM" id="Phobius"/>
    </source>
</evidence>
<proteinExistence type="predicted"/>
<gene>
    <name evidence="3" type="ORF">FCC1311_074662</name>
</gene>
<accession>A0A2R5GKT3</accession>
<dbReference type="InParanoid" id="A0A2R5GKT3"/>
<sequence>MACNEYNDETSCELAERCYWATWPDTAPSYCAEIPETDYDCTCTKQGGCDSSEGPSGCQPTRFCYYRYAKCRVMRTPPETDDDCVEDGDYTGECVPSEYCRAQDDPPEIPIFLDENCIRREGTTAFPTRAPTPKPTKSPTLAPTPGSDTSEASSEIPIIAGASAGVALIALVFVLFLRARRRRGKALNITSWRGPEAGNLGIFSRDSGRPKNGARFGDEGDFDDDASSFPDSVGENTIARAESIPEF</sequence>
<dbReference type="AlphaFoldDB" id="A0A2R5GKT3"/>
<feature type="transmembrane region" description="Helical" evidence="2">
    <location>
        <begin position="156"/>
        <end position="177"/>
    </location>
</feature>
<feature type="region of interest" description="Disordered" evidence="1">
    <location>
        <begin position="203"/>
        <end position="235"/>
    </location>
</feature>
<organism evidence="3 4">
    <name type="scientific">Hondaea fermentalgiana</name>
    <dbReference type="NCBI Taxonomy" id="2315210"/>
    <lineage>
        <taxon>Eukaryota</taxon>
        <taxon>Sar</taxon>
        <taxon>Stramenopiles</taxon>
        <taxon>Bigyra</taxon>
        <taxon>Labyrinthulomycetes</taxon>
        <taxon>Thraustochytrida</taxon>
        <taxon>Thraustochytriidae</taxon>
        <taxon>Hondaea</taxon>
    </lineage>
</organism>
<name>A0A2R5GKT3_9STRA</name>
<evidence type="ECO:0000313" key="4">
    <source>
        <dbReference type="Proteomes" id="UP000241890"/>
    </source>
</evidence>